<dbReference type="STRING" id="1884381.SAMN05518846_10731"/>
<evidence type="ECO:0000313" key="2">
    <source>
        <dbReference type="Proteomes" id="UP000198915"/>
    </source>
</evidence>
<dbReference type="RefSeq" id="WP_092268491.1">
    <property type="nucleotide sequence ID" value="NZ_FORT01000007.1"/>
</dbReference>
<dbReference type="AlphaFoldDB" id="A0A1I3VJB6"/>
<sequence length="99" mass="11010">MWLSVNEKELKAFFEGLKKLVWNNEGPKPAEEHRRPCPVEPEIRQVLLRYLNQDVEIGTEAGSIAGVLQAVGADYVQLLEAGGSVVILSFTQINFVQSV</sequence>
<evidence type="ECO:0008006" key="3">
    <source>
        <dbReference type="Google" id="ProtNLM"/>
    </source>
</evidence>
<dbReference type="Proteomes" id="UP000198915">
    <property type="component" value="Unassembled WGS sequence"/>
</dbReference>
<reference evidence="2" key="1">
    <citation type="submission" date="2016-10" db="EMBL/GenBank/DDBJ databases">
        <authorList>
            <person name="Varghese N."/>
            <person name="Submissions S."/>
        </authorList>
    </citation>
    <scope>NUCLEOTIDE SEQUENCE [LARGE SCALE GENOMIC DNA]</scope>
    <source>
        <strain evidence="2">OK042</strain>
    </source>
</reference>
<evidence type="ECO:0000313" key="1">
    <source>
        <dbReference type="EMBL" id="SFJ95159.1"/>
    </source>
</evidence>
<gene>
    <name evidence="1" type="ORF">SAMN05518846_10731</name>
</gene>
<protein>
    <recommendedName>
        <fullName evidence="3">DUF2642 domain-containing protein</fullName>
    </recommendedName>
</protein>
<accession>A0A1I3VJB6</accession>
<proteinExistence type="predicted"/>
<name>A0A1I3VJB6_9BACL</name>
<dbReference type="EMBL" id="FORT01000007">
    <property type="protein sequence ID" value="SFJ95159.1"/>
    <property type="molecule type" value="Genomic_DNA"/>
</dbReference>
<organism evidence="1 2">
    <name type="scientific">Brevibacillus centrosporus</name>
    <dbReference type="NCBI Taxonomy" id="54910"/>
    <lineage>
        <taxon>Bacteria</taxon>
        <taxon>Bacillati</taxon>
        <taxon>Bacillota</taxon>
        <taxon>Bacilli</taxon>
        <taxon>Bacillales</taxon>
        <taxon>Paenibacillaceae</taxon>
        <taxon>Brevibacillus</taxon>
    </lineage>
</organism>
<keyword evidence="2" id="KW-1185">Reference proteome</keyword>